<dbReference type="InterPro" id="IPR059000">
    <property type="entry name" value="ATPase_P-type_domA"/>
</dbReference>
<keyword evidence="14 16" id="KW-0472">Membrane</keyword>
<dbReference type="InterPro" id="IPR018303">
    <property type="entry name" value="ATPase_P-typ_P_site"/>
</dbReference>
<feature type="transmembrane region" description="Helical" evidence="16">
    <location>
        <begin position="303"/>
        <end position="326"/>
    </location>
</feature>
<keyword evidence="8" id="KW-0187">Copper transport</keyword>
<dbReference type="GO" id="GO:0043682">
    <property type="term" value="F:P-type divalent copper transporter activity"/>
    <property type="evidence" value="ECO:0007669"/>
    <property type="project" value="TreeGrafter"/>
</dbReference>
<sequence length="701" mass="76159">MAKDIVCGMYVNEAKTPFQLEQEGQKYFFCSSNCLETFLKPQKESQSLLRFAIFSLGLGTLTAIFEYIYKISWLGLPNYIWLFFLATPVQFIGGWRFYRGTVDAVKARQANMDSLIAIGTSAAWIYSTIYAFQGIFWPQILPKVTMGGPEVYFTESGLIIGFILIGKYFEHLVKGRASKAIRKLVELQPKLAIVIRDGAEVQIPAEEVKVGDIFIVKPGEKIAVDGIIAEGFSAIDESMITGESMPVGKKIGEEVMGATINKSGLLKIRATKVGADTALSQIVKMVQEAIASRAPMQRMADVVSAYFVPAVILIAIFAFAAWYFIWGMEFSLAFTILISVLIIACPCALGIATPSAIMIGAGRGAQNGILIKSGEYLEKARKITAIIFDKTGTLTKGEPSVTDIVSFSGPEREVLKLAAIAERGSEHPLGQAIIKKAKETGIIIEEGQSYETVSGKGIKVLHQDKAILVGNRVFMADHDMATESLEGQIQKLENEGKTVTLAAYDREIIGLIAIADTLKEFSREAVETLKKMGKEVWMITGDNERTAKAIASQIGIDFVMAQVLPQEKAQKVKELQAQGKIVAACGDGINDAPMLAQSDVGIAVGAGTDVAKETGGIVLIKNDLRDVVTAIDLSGKTVNKMKQNLFWAFFYNISLIPLAAGLLYLPFGILLNPIYAAIAMATSSISVVTNAMLLNFYKPKI</sequence>
<dbReference type="SMART" id="SM00746">
    <property type="entry name" value="TRASH"/>
    <property type="match status" value="1"/>
</dbReference>
<dbReference type="InterPro" id="IPR008250">
    <property type="entry name" value="ATPase_P-typ_transduc_dom_A_sf"/>
</dbReference>
<accession>A0A1G2R3T3</accession>
<evidence type="ECO:0000256" key="10">
    <source>
        <dbReference type="ARBA" id="ARBA00022967"/>
    </source>
</evidence>
<evidence type="ECO:0000256" key="14">
    <source>
        <dbReference type="ARBA" id="ARBA00023136"/>
    </source>
</evidence>
<evidence type="ECO:0000256" key="12">
    <source>
        <dbReference type="ARBA" id="ARBA00023008"/>
    </source>
</evidence>
<evidence type="ECO:0000256" key="7">
    <source>
        <dbReference type="ARBA" id="ARBA00022741"/>
    </source>
</evidence>
<feature type="transmembrane region" description="Helical" evidence="16">
    <location>
        <begin position="110"/>
        <end position="132"/>
    </location>
</feature>
<proteinExistence type="inferred from homology"/>
<evidence type="ECO:0000256" key="9">
    <source>
        <dbReference type="ARBA" id="ARBA00022840"/>
    </source>
</evidence>
<evidence type="ECO:0000256" key="3">
    <source>
        <dbReference type="ARBA" id="ARBA00012517"/>
    </source>
</evidence>
<dbReference type="CDD" id="cd02094">
    <property type="entry name" value="P-type_ATPase_Cu-like"/>
    <property type="match status" value="1"/>
</dbReference>
<evidence type="ECO:0000256" key="11">
    <source>
        <dbReference type="ARBA" id="ARBA00022989"/>
    </source>
</evidence>
<dbReference type="FunFam" id="3.40.50.1000:FF:000144">
    <property type="entry name" value="copper-transporting ATPase 1 isoform X2"/>
    <property type="match status" value="1"/>
</dbReference>
<name>A0A1G2R3T3_9BACT</name>
<comment type="similarity">
    <text evidence="2 16">Belongs to the cation transport ATPase (P-type) (TC 3.A.3) family. Type IB subfamily.</text>
</comment>
<keyword evidence="11 16" id="KW-1133">Transmembrane helix</keyword>
<dbReference type="SUPFAM" id="SSF56784">
    <property type="entry name" value="HAD-like"/>
    <property type="match status" value="1"/>
</dbReference>
<dbReference type="Pfam" id="PF04945">
    <property type="entry name" value="YHS"/>
    <property type="match status" value="1"/>
</dbReference>
<dbReference type="InterPro" id="IPR023299">
    <property type="entry name" value="ATPase_P-typ_cyto_dom_N"/>
</dbReference>
<dbReference type="PRINTS" id="PR00943">
    <property type="entry name" value="CUATPASE"/>
</dbReference>
<evidence type="ECO:0000259" key="17">
    <source>
        <dbReference type="SMART" id="SM00746"/>
    </source>
</evidence>
<dbReference type="SFLD" id="SFLDS00003">
    <property type="entry name" value="Haloacid_Dehalogenase"/>
    <property type="match status" value="1"/>
</dbReference>
<dbReference type="GO" id="GO:0012505">
    <property type="term" value="C:endomembrane system"/>
    <property type="evidence" value="ECO:0007669"/>
    <property type="project" value="UniProtKB-SubCell"/>
</dbReference>
<dbReference type="NCBIfam" id="TIGR01525">
    <property type="entry name" value="ATPase-IB_hvy"/>
    <property type="match status" value="1"/>
</dbReference>
<feature type="transmembrane region" description="Helical" evidence="16">
    <location>
        <begin position="80"/>
        <end position="98"/>
    </location>
</feature>
<dbReference type="GO" id="GO:0005507">
    <property type="term" value="F:copper ion binding"/>
    <property type="evidence" value="ECO:0007669"/>
    <property type="project" value="TreeGrafter"/>
</dbReference>
<feature type="transmembrane region" description="Helical" evidence="16">
    <location>
        <begin position="332"/>
        <end position="353"/>
    </location>
</feature>
<dbReference type="NCBIfam" id="TIGR01494">
    <property type="entry name" value="ATPase_P-type"/>
    <property type="match status" value="1"/>
</dbReference>
<dbReference type="InterPro" id="IPR027256">
    <property type="entry name" value="P-typ_ATPase_IB"/>
</dbReference>
<dbReference type="EC" id="7.2.2.8" evidence="3"/>
<evidence type="ECO:0000256" key="8">
    <source>
        <dbReference type="ARBA" id="ARBA00022796"/>
    </source>
</evidence>
<dbReference type="GO" id="GO:0005524">
    <property type="term" value="F:ATP binding"/>
    <property type="evidence" value="ECO:0007669"/>
    <property type="project" value="UniProtKB-UniRule"/>
</dbReference>
<dbReference type="SUPFAM" id="SSF81665">
    <property type="entry name" value="Calcium ATPase, transmembrane domain M"/>
    <property type="match status" value="1"/>
</dbReference>
<keyword evidence="16" id="KW-1003">Cell membrane</keyword>
<feature type="transmembrane region" description="Helical" evidence="16">
    <location>
        <begin position="48"/>
        <end position="68"/>
    </location>
</feature>
<comment type="catalytic activity">
    <reaction evidence="15">
        <text>Cu(+)(in) + ATP + H2O = Cu(+)(out) + ADP + phosphate + H(+)</text>
        <dbReference type="Rhea" id="RHEA:25792"/>
        <dbReference type="ChEBI" id="CHEBI:15377"/>
        <dbReference type="ChEBI" id="CHEBI:15378"/>
        <dbReference type="ChEBI" id="CHEBI:30616"/>
        <dbReference type="ChEBI" id="CHEBI:43474"/>
        <dbReference type="ChEBI" id="CHEBI:49552"/>
        <dbReference type="ChEBI" id="CHEBI:456216"/>
        <dbReference type="EC" id="7.2.2.8"/>
    </reaction>
</comment>
<dbReference type="PROSITE" id="PS00154">
    <property type="entry name" value="ATPASE_E1_E2"/>
    <property type="match status" value="1"/>
</dbReference>
<evidence type="ECO:0000256" key="5">
    <source>
        <dbReference type="ARBA" id="ARBA00022692"/>
    </source>
</evidence>
<keyword evidence="5 16" id="KW-0812">Transmembrane</keyword>
<dbReference type="NCBIfam" id="TIGR01511">
    <property type="entry name" value="ATPase-IB1_Cu"/>
    <property type="match status" value="1"/>
</dbReference>
<evidence type="ECO:0000256" key="1">
    <source>
        <dbReference type="ARBA" id="ARBA00004127"/>
    </source>
</evidence>
<dbReference type="InterPro" id="IPR023214">
    <property type="entry name" value="HAD_sf"/>
</dbReference>
<dbReference type="Pfam" id="PF00702">
    <property type="entry name" value="Hydrolase"/>
    <property type="match status" value="1"/>
</dbReference>
<dbReference type="PANTHER" id="PTHR43520">
    <property type="entry name" value="ATP7, ISOFORM B"/>
    <property type="match status" value="1"/>
</dbReference>
<dbReference type="InterPro" id="IPR001757">
    <property type="entry name" value="P_typ_ATPase"/>
</dbReference>
<dbReference type="Proteomes" id="UP000179258">
    <property type="component" value="Unassembled WGS sequence"/>
</dbReference>
<dbReference type="InterPro" id="IPR036412">
    <property type="entry name" value="HAD-like_sf"/>
</dbReference>
<feature type="domain" description="TRASH" evidence="17">
    <location>
        <begin position="4"/>
        <end position="42"/>
    </location>
</feature>
<dbReference type="InterPro" id="IPR023298">
    <property type="entry name" value="ATPase_P-typ_TM_dom_sf"/>
</dbReference>
<evidence type="ECO:0000256" key="2">
    <source>
        <dbReference type="ARBA" id="ARBA00006024"/>
    </source>
</evidence>
<dbReference type="Gene3D" id="2.70.150.10">
    <property type="entry name" value="Calcium-transporting ATPase, cytoplasmic transduction domain A"/>
    <property type="match status" value="1"/>
</dbReference>
<dbReference type="InterPro" id="IPR011017">
    <property type="entry name" value="TRASH_dom"/>
</dbReference>
<keyword evidence="9 16" id="KW-0067">ATP-binding</keyword>
<dbReference type="InterPro" id="IPR044492">
    <property type="entry name" value="P_typ_ATPase_HD_dom"/>
</dbReference>
<dbReference type="FunFam" id="2.70.150.10:FF:000002">
    <property type="entry name" value="Copper-transporting ATPase 1, putative"/>
    <property type="match status" value="1"/>
</dbReference>
<dbReference type="SUPFAM" id="SSF81653">
    <property type="entry name" value="Calcium ATPase, transduction domain A"/>
    <property type="match status" value="1"/>
</dbReference>
<evidence type="ECO:0000313" key="19">
    <source>
        <dbReference type="Proteomes" id="UP000179258"/>
    </source>
</evidence>
<feature type="transmembrane region" description="Helical" evidence="16">
    <location>
        <begin position="152"/>
        <end position="169"/>
    </location>
</feature>
<dbReference type="EMBL" id="MHTX01000041">
    <property type="protein sequence ID" value="OHA67377.1"/>
    <property type="molecule type" value="Genomic_DNA"/>
</dbReference>
<keyword evidence="10" id="KW-1278">Translocase</keyword>
<keyword evidence="4" id="KW-0813">Transport</keyword>
<comment type="caution">
    <text evidence="18">The sequence shown here is derived from an EMBL/GenBank/DDBJ whole genome shotgun (WGS) entry which is preliminary data.</text>
</comment>
<keyword evidence="7 16" id="KW-0547">Nucleotide-binding</keyword>
<dbReference type="PRINTS" id="PR00119">
    <property type="entry name" value="CATATPASE"/>
</dbReference>
<dbReference type="InterPro" id="IPR007029">
    <property type="entry name" value="YHS_dom"/>
</dbReference>
<evidence type="ECO:0000256" key="6">
    <source>
        <dbReference type="ARBA" id="ARBA00022723"/>
    </source>
</evidence>
<keyword evidence="6 16" id="KW-0479">Metal-binding</keyword>
<dbReference type="Pfam" id="PF00122">
    <property type="entry name" value="E1-E2_ATPase"/>
    <property type="match status" value="1"/>
</dbReference>
<dbReference type="PANTHER" id="PTHR43520:SF8">
    <property type="entry name" value="P-TYPE CU(+) TRANSPORTER"/>
    <property type="match status" value="1"/>
</dbReference>
<dbReference type="GO" id="GO:0005886">
    <property type="term" value="C:plasma membrane"/>
    <property type="evidence" value="ECO:0007669"/>
    <property type="project" value="UniProtKB-SubCell"/>
</dbReference>
<feature type="transmembrane region" description="Helical" evidence="16">
    <location>
        <begin position="673"/>
        <end position="697"/>
    </location>
</feature>
<dbReference type="GO" id="GO:0016887">
    <property type="term" value="F:ATP hydrolysis activity"/>
    <property type="evidence" value="ECO:0007669"/>
    <property type="project" value="InterPro"/>
</dbReference>
<organism evidence="18 19">
    <name type="scientific">Candidatus Wildermuthbacteria bacterium RIFCSPHIGHO2_02_FULL_47_17</name>
    <dbReference type="NCBI Taxonomy" id="1802452"/>
    <lineage>
        <taxon>Bacteria</taxon>
        <taxon>Candidatus Wildermuthiibacteriota</taxon>
    </lineage>
</organism>
<evidence type="ECO:0000313" key="18">
    <source>
        <dbReference type="EMBL" id="OHA67377.1"/>
    </source>
</evidence>
<protein>
    <recommendedName>
        <fullName evidence="3">P-type Cu(+) transporter</fullName>
        <ecNumber evidence="3">7.2.2.8</ecNumber>
    </recommendedName>
</protein>
<feature type="transmembrane region" description="Helical" evidence="16">
    <location>
        <begin position="645"/>
        <end position="667"/>
    </location>
</feature>
<dbReference type="SFLD" id="SFLDF00027">
    <property type="entry name" value="p-type_atpase"/>
    <property type="match status" value="1"/>
</dbReference>
<dbReference type="SFLD" id="SFLDG00002">
    <property type="entry name" value="C1.7:_P-type_atpase_like"/>
    <property type="match status" value="1"/>
</dbReference>
<dbReference type="AlphaFoldDB" id="A0A1G2R3T3"/>
<evidence type="ECO:0000256" key="15">
    <source>
        <dbReference type="ARBA" id="ARBA00049289"/>
    </source>
</evidence>
<evidence type="ECO:0000256" key="4">
    <source>
        <dbReference type="ARBA" id="ARBA00022448"/>
    </source>
</evidence>
<gene>
    <name evidence="18" type="ORF">A3D59_01265</name>
</gene>
<keyword evidence="13" id="KW-0406">Ion transport</keyword>
<reference evidence="18 19" key="1">
    <citation type="journal article" date="2016" name="Nat. Commun.">
        <title>Thousands of microbial genomes shed light on interconnected biogeochemical processes in an aquifer system.</title>
        <authorList>
            <person name="Anantharaman K."/>
            <person name="Brown C.T."/>
            <person name="Hug L.A."/>
            <person name="Sharon I."/>
            <person name="Castelle C.J."/>
            <person name="Probst A.J."/>
            <person name="Thomas B.C."/>
            <person name="Singh A."/>
            <person name="Wilkins M.J."/>
            <person name="Karaoz U."/>
            <person name="Brodie E.L."/>
            <person name="Williams K.H."/>
            <person name="Hubbard S.S."/>
            <person name="Banfield J.F."/>
        </authorList>
    </citation>
    <scope>NUCLEOTIDE SEQUENCE [LARGE SCALE GENOMIC DNA]</scope>
</reference>
<comment type="subcellular location">
    <subcellularLocation>
        <location evidence="16">Cell membrane</location>
    </subcellularLocation>
    <subcellularLocation>
        <location evidence="1">Endomembrane system</location>
        <topology evidence="1">Multi-pass membrane protein</topology>
    </subcellularLocation>
</comment>
<dbReference type="GO" id="GO:0140581">
    <property type="term" value="F:P-type monovalent copper transporter activity"/>
    <property type="evidence" value="ECO:0007669"/>
    <property type="project" value="UniProtKB-EC"/>
</dbReference>
<dbReference type="Gene3D" id="3.40.50.1000">
    <property type="entry name" value="HAD superfamily/HAD-like"/>
    <property type="match status" value="1"/>
</dbReference>
<dbReference type="GO" id="GO:0055070">
    <property type="term" value="P:copper ion homeostasis"/>
    <property type="evidence" value="ECO:0007669"/>
    <property type="project" value="TreeGrafter"/>
</dbReference>
<evidence type="ECO:0000256" key="13">
    <source>
        <dbReference type="ARBA" id="ARBA00023065"/>
    </source>
</evidence>
<dbReference type="Gene3D" id="3.40.1110.10">
    <property type="entry name" value="Calcium-transporting ATPase, cytoplasmic domain N"/>
    <property type="match status" value="1"/>
</dbReference>
<evidence type="ECO:0000256" key="16">
    <source>
        <dbReference type="RuleBase" id="RU362081"/>
    </source>
</evidence>
<keyword evidence="12" id="KW-0186">Copper</keyword>